<protein>
    <submittedName>
        <fullName evidence="1">Uncharacterized protein</fullName>
    </submittedName>
</protein>
<dbReference type="Proteomes" id="UP001060085">
    <property type="component" value="Linkage Group LG04"/>
</dbReference>
<reference evidence="2" key="1">
    <citation type="journal article" date="2023" name="Nat. Plants">
        <title>Single-cell RNA sequencing provides a high-resolution roadmap for understanding the multicellular compartmentation of specialized metabolism.</title>
        <authorList>
            <person name="Sun S."/>
            <person name="Shen X."/>
            <person name="Li Y."/>
            <person name="Li Y."/>
            <person name="Wang S."/>
            <person name="Li R."/>
            <person name="Zhang H."/>
            <person name="Shen G."/>
            <person name="Guo B."/>
            <person name="Wei J."/>
            <person name="Xu J."/>
            <person name="St-Pierre B."/>
            <person name="Chen S."/>
            <person name="Sun C."/>
        </authorList>
    </citation>
    <scope>NUCLEOTIDE SEQUENCE [LARGE SCALE GENOMIC DNA]</scope>
</reference>
<sequence length="237" mass="26154">MTHHTRRWIYWEGVLVGGSSGRTSSSSYSLREIVPDREPIPIIDLSDSETVEGPAVQGMEPGLSIEEDSNEAESDVGMLPEQEGAAPAPVDAEGMDTLAEGGSPVPLSPICGYCIWSGQQLETARQQIAELREEIFRWTVPAPSWNPGQEVLVVDTLRRSRLGVGHSRPSNYADEAVSENSQSRQPEPTGENTPRPERAMYTVMENFMIRMTELLETSMATRRNERVPAIGTDEVLE</sequence>
<dbReference type="EMBL" id="CM044704">
    <property type="protein sequence ID" value="KAI5668563.1"/>
    <property type="molecule type" value="Genomic_DNA"/>
</dbReference>
<evidence type="ECO:0000313" key="2">
    <source>
        <dbReference type="Proteomes" id="UP001060085"/>
    </source>
</evidence>
<proteinExistence type="predicted"/>
<name>A0ACC0B7F9_CATRO</name>
<accession>A0ACC0B7F9</accession>
<organism evidence="1 2">
    <name type="scientific">Catharanthus roseus</name>
    <name type="common">Madagascar periwinkle</name>
    <name type="synonym">Vinca rosea</name>
    <dbReference type="NCBI Taxonomy" id="4058"/>
    <lineage>
        <taxon>Eukaryota</taxon>
        <taxon>Viridiplantae</taxon>
        <taxon>Streptophyta</taxon>
        <taxon>Embryophyta</taxon>
        <taxon>Tracheophyta</taxon>
        <taxon>Spermatophyta</taxon>
        <taxon>Magnoliopsida</taxon>
        <taxon>eudicotyledons</taxon>
        <taxon>Gunneridae</taxon>
        <taxon>Pentapetalae</taxon>
        <taxon>asterids</taxon>
        <taxon>lamiids</taxon>
        <taxon>Gentianales</taxon>
        <taxon>Apocynaceae</taxon>
        <taxon>Rauvolfioideae</taxon>
        <taxon>Vinceae</taxon>
        <taxon>Catharanthinae</taxon>
        <taxon>Catharanthus</taxon>
    </lineage>
</organism>
<gene>
    <name evidence="1" type="ORF">M9H77_18416</name>
</gene>
<comment type="caution">
    <text evidence="1">The sequence shown here is derived from an EMBL/GenBank/DDBJ whole genome shotgun (WGS) entry which is preliminary data.</text>
</comment>
<keyword evidence="2" id="KW-1185">Reference proteome</keyword>
<evidence type="ECO:0000313" key="1">
    <source>
        <dbReference type="EMBL" id="KAI5668563.1"/>
    </source>
</evidence>